<dbReference type="Gene3D" id="3.40.50.2300">
    <property type="match status" value="2"/>
</dbReference>
<evidence type="ECO:0000259" key="10">
    <source>
        <dbReference type="Pfam" id="PF13407"/>
    </source>
</evidence>
<dbReference type="RefSeq" id="WP_012886735.1">
    <property type="nucleotide sequence ID" value="NZ_CM001972.1"/>
</dbReference>
<evidence type="ECO:0000256" key="4">
    <source>
        <dbReference type="ARBA" id="ARBA00022597"/>
    </source>
</evidence>
<accession>A0AB39IQB3</accession>
<evidence type="ECO:0000256" key="3">
    <source>
        <dbReference type="ARBA" id="ARBA00022448"/>
    </source>
</evidence>
<feature type="domain" description="Periplasmic binding protein" evidence="10">
    <location>
        <begin position="29"/>
        <end position="281"/>
    </location>
</feature>
<proteinExistence type="inferred from homology"/>
<feature type="chain" id="PRO_5044720309" description="Ribose import binding protein RbsB" evidence="9">
    <location>
        <begin position="26"/>
        <end position="296"/>
    </location>
</feature>
<comment type="subcellular location">
    <subcellularLocation>
        <location evidence="1">Periplasm</location>
    </subcellularLocation>
</comment>
<dbReference type="InterPro" id="IPR028082">
    <property type="entry name" value="Peripla_BP_I"/>
</dbReference>
<evidence type="ECO:0000313" key="13">
    <source>
        <dbReference type="EMBL" id="XDL24598.1"/>
    </source>
</evidence>
<dbReference type="Proteomes" id="UP000810130">
    <property type="component" value="Unassembled WGS sequence"/>
</dbReference>
<evidence type="ECO:0000256" key="5">
    <source>
        <dbReference type="ARBA" id="ARBA00022729"/>
    </source>
</evidence>
<evidence type="ECO:0000256" key="8">
    <source>
        <dbReference type="ARBA" id="ARBA00068827"/>
    </source>
</evidence>
<dbReference type="PANTHER" id="PTHR46847:SF1">
    <property type="entry name" value="D-ALLOSE-BINDING PERIPLASMIC PROTEIN-RELATED"/>
    <property type="match status" value="1"/>
</dbReference>
<dbReference type="GeneID" id="302584147"/>
<evidence type="ECO:0000256" key="9">
    <source>
        <dbReference type="SAM" id="SignalP"/>
    </source>
</evidence>
<sequence length="296" mass="30872">MNLKKIATLVSAVALSATVSANALAKDTIALVVSTLNNPFFVSLKDGAQKEADKLGYNLVVLDSQNNPAKELSNVQDLTVRGTKLLLINPTDSNAVGNAVKLANQAKIPVITLDRVAASGEVVSHVASDNAFGGKVAGDFIAKKLGEGAKVIQLEGLAGTSAARERGAGFMKSAEKNKFNMLASQPADFDRTKGLNVMQNLLTAHPDVQAVFAQNDEMALGALRALQTAGRDNVMVVGFDGTADGLKAVESGKMAATVAQRPDQIGVIGVETADKVLKGEKVQAIIPVDLKLVTKQ</sequence>
<dbReference type="GO" id="GO:0055085">
    <property type="term" value="P:transmembrane transport"/>
    <property type="evidence" value="ECO:0007669"/>
    <property type="project" value="UniProtKB-ARBA"/>
</dbReference>
<keyword evidence="6" id="KW-0574">Periplasm</keyword>
<keyword evidence="5 9" id="KW-0732">Signal</keyword>
<dbReference type="EMBL" id="CP162411">
    <property type="protein sequence ID" value="XDL14659.1"/>
    <property type="molecule type" value="Genomic_DNA"/>
</dbReference>
<dbReference type="GeneID" id="60870389"/>
<reference evidence="13" key="2">
    <citation type="submission" date="2024-07" db="EMBL/GenBank/DDBJ databases">
        <authorList>
            <person name="Pedron J."/>
        </authorList>
    </citation>
    <scope>NUCLEOTIDE SEQUENCE</scope>
    <source>
        <strain evidence="13">A003-S1-M15</strain>
        <strain evidence="12">A642-S2-A17</strain>
    </source>
</reference>
<reference evidence="11 14" key="1">
    <citation type="submission" date="2021-04" db="EMBL/GenBank/DDBJ databases">
        <title>Genomic and host-range diversity within the Dickeya zeae complex, identification of D. zeae and D. oryzae members, proposal of two novel subspecies D. zeae subsp. zeae subsp. nov. and D. zeae subsp. dombae subsp. nov.</title>
        <authorList>
            <person name="Van Gijsegem F."/>
            <person name="Hugouvieux-Cotte-Pattat N."/>
        </authorList>
    </citation>
    <scope>NUCLEOTIDE SEQUENCE [LARGE SCALE GENOMIC DNA]</scope>
    <source>
        <strain evidence="11 14">FVG03</strain>
    </source>
</reference>
<dbReference type="EMBL" id="JAGJWX010000006">
    <property type="protein sequence ID" value="MBP2857738.1"/>
    <property type="molecule type" value="Genomic_DNA"/>
</dbReference>
<comment type="similarity">
    <text evidence="2">Belongs to the bacterial solute-binding protein 2 family.</text>
</comment>
<protein>
    <recommendedName>
        <fullName evidence="8">Ribose import binding protein RbsB</fullName>
    </recommendedName>
</protein>
<keyword evidence="4" id="KW-0762">Sugar transport</keyword>
<keyword evidence="14" id="KW-1185">Reference proteome</keyword>
<evidence type="ECO:0000313" key="14">
    <source>
        <dbReference type="Proteomes" id="UP000810130"/>
    </source>
</evidence>
<evidence type="ECO:0000313" key="12">
    <source>
        <dbReference type="EMBL" id="XDL14659.1"/>
    </source>
</evidence>
<evidence type="ECO:0000256" key="1">
    <source>
        <dbReference type="ARBA" id="ARBA00004418"/>
    </source>
</evidence>
<dbReference type="FunFam" id="3.40.50.2300:FF:000036">
    <property type="entry name" value="D-ribose ABC transporter substrate-binding protein"/>
    <property type="match status" value="1"/>
</dbReference>
<organism evidence="13">
    <name type="scientific">Dickeya oryzae</name>
    <dbReference type="NCBI Taxonomy" id="1240404"/>
    <lineage>
        <taxon>Bacteria</taxon>
        <taxon>Pseudomonadati</taxon>
        <taxon>Pseudomonadota</taxon>
        <taxon>Gammaproteobacteria</taxon>
        <taxon>Enterobacterales</taxon>
        <taxon>Pectobacteriaceae</taxon>
        <taxon>Dickeya</taxon>
    </lineage>
</organism>
<evidence type="ECO:0000313" key="11">
    <source>
        <dbReference type="EMBL" id="MBP2857738.1"/>
    </source>
</evidence>
<dbReference type="NCBIfam" id="NF007936">
    <property type="entry name" value="PRK10653.1"/>
    <property type="match status" value="1"/>
</dbReference>
<feature type="signal peptide" evidence="9">
    <location>
        <begin position="1"/>
        <end position="25"/>
    </location>
</feature>
<gene>
    <name evidence="13" type="primary">rbsB</name>
    <name evidence="11" type="ORF">J8657_09020</name>
    <name evidence="12" type="ORF">LF923_0021355</name>
    <name evidence="13" type="ORF">LF929_020720</name>
</gene>
<dbReference type="SUPFAM" id="SSF53822">
    <property type="entry name" value="Periplasmic binding protein-like I"/>
    <property type="match status" value="1"/>
</dbReference>
<dbReference type="EMBL" id="CP162670">
    <property type="protein sequence ID" value="XDL24598.1"/>
    <property type="molecule type" value="Genomic_DNA"/>
</dbReference>
<name>A0AB39IQB3_9GAMM</name>
<dbReference type="GO" id="GO:0042597">
    <property type="term" value="C:periplasmic space"/>
    <property type="evidence" value="ECO:0007669"/>
    <property type="project" value="UniProtKB-SubCell"/>
</dbReference>
<dbReference type="GO" id="GO:0030246">
    <property type="term" value="F:carbohydrate binding"/>
    <property type="evidence" value="ECO:0007669"/>
    <property type="project" value="UniProtKB-ARBA"/>
</dbReference>
<evidence type="ECO:0000256" key="2">
    <source>
        <dbReference type="ARBA" id="ARBA00007639"/>
    </source>
</evidence>
<dbReference type="InterPro" id="IPR025997">
    <property type="entry name" value="SBP_2_dom"/>
</dbReference>
<dbReference type="Pfam" id="PF13407">
    <property type="entry name" value="Peripla_BP_4"/>
    <property type="match status" value="1"/>
</dbReference>
<evidence type="ECO:0000256" key="6">
    <source>
        <dbReference type="ARBA" id="ARBA00022764"/>
    </source>
</evidence>
<dbReference type="CDD" id="cd06323">
    <property type="entry name" value="PBP1_ribose_binding"/>
    <property type="match status" value="1"/>
</dbReference>
<evidence type="ECO:0000256" key="7">
    <source>
        <dbReference type="ARBA" id="ARBA00062239"/>
    </source>
</evidence>
<comment type="subunit">
    <text evidence="7">The complex is composed of an ATP-binding protein (RbsA), two transmembrane proteins (RbsC) and a solute-binding protein (RbsB).</text>
</comment>
<dbReference type="PANTHER" id="PTHR46847">
    <property type="entry name" value="D-ALLOSE-BINDING PERIPLASMIC PROTEIN-RELATED"/>
    <property type="match status" value="1"/>
</dbReference>
<keyword evidence="3" id="KW-0813">Transport</keyword>
<dbReference type="AlphaFoldDB" id="A0AB39IQB3"/>